<name>A0A5M5X4I9_BACFG</name>
<dbReference type="Pfam" id="PF01321">
    <property type="entry name" value="Creatinase_N"/>
    <property type="match status" value="1"/>
</dbReference>
<dbReference type="Proteomes" id="UP000429838">
    <property type="component" value="Unassembled WGS sequence"/>
</dbReference>
<dbReference type="EMBL" id="VWAQ01000020">
    <property type="protein sequence ID" value="KAA5205218.1"/>
    <property type="molecule type" value="Genomic_DNA"/>
</dbReference>
<dbReference type="SUPFAM" id="SSF53092">
    <property type="entry name" value="Creatinase/prolidase N-terminal domain"/>
    <property type="match status" value="1"/>
</dbReference>
<dbReference type="GO" id="GO:0046872">
    <property type="term" value="F:metal ion binding"/>
    <property type="evidence" value="ECO:0007669"/>
    <property type="project" value="UniProtKB-KW"/>
</dbReference>
<evidence type="ECO:0000256" key="1">
    <source>
        <dbReference type="ARBA" id="ARBA00008766"/>
    </source>
</evidence>
<protein>
    <submittedName>
        <fullName evidence="7">Aminopeptidase P family protein</fullName>
    </submittedName>
</protein>
<dbReference type="Pfam" id="PF16188">
    <property type="entry name" value="Peptidase_M24_C"/>
    <property type="match status" value="1"/>
</dbReference>
<dbReference type="Gene3D" id="3.90.230.10">
    <property type="entry name" value="Creatinase/methionine aminopeptidase superfamily"/>
    <property type="match status" value="1"/>
</dbReference>
<dbReference type="FunFam" id="3.90.230.10:FF:000009">
    <property type="entry name" value="xaa-Pro aminopeptidase 2"/>
    <property type="match status" value="1"/>
</dbReference>
<dbReference type="InterPro" id="IPR000587">
    <property type="entry name" value="Creatinase_N"/>
</dbReference>
<evidence type="ECO:0000259" key="6">
    <source>
        <dbReference type="Pfam" id="PF16188"/>
    </source>
</evidence>
<feature type="domain" description="Peptidase M24" evidence="4">
    <location>
        <begin position="310"/>
        <end position="522"/>
    </location>
</feature>
<dbReference type="RefSeq" id="WP_149923108.1">
    <property type="nucleotide sequence ID" value="NZ_JASORH010000012.1"/>
</dbReference>
<dbReference type="PANTHER" id="PTHR43763:SF6">
    <property type="entry name" value="XAA-PRO AMINOPEPTIDASE 1"/>
    <property type="match status" value="1"/>
</dbReference>
<feature type="domain" description="Peptidase M24 C-terminal" evidence="6">
    <location>
        <begin position="532"/>
        <end position="592"/>
    </location>
</feature>
<comment type="similarity">
    <text evidence="1">Belongs to the peptidase M24B family.</text>
</comment>
<keyword evidence="3" id="KW-0378">Hydrolase</keyword>
<dbReference type="InterPro" id="IPR050422">
    <property type="entry name" value="X-Pro_aminopeptidase_P"/>
</dbReference>
<dbReference type="Pfam" id="PF00557">
    <property type="entry name" value="Peptidase_M24"/>
    <property type="match status" value="1"/>
</dbReference>
<accession>A0A5M5X4I9</accession>
<evidence type="ECO:0000259" key="4">
    <source>
        <dbReference type="Pfam" id="PF00557"/>
    </source>
</evidence>
<dbReference type="CDD" id="cd01085">
    <property type="entry name" value="APP"/>
    <property type="match status" value="1"/>
</dbReference>
<dbReference type="Pfam" id="PF16189">
    <property type="entry name" value="Creatinase_N_2"/>
    <property type="match status" value="1"/>
</dbReference>
<dbReference type="AlphaFoldDB" id="A0A5M5X4I9"/>
<evidence type="ECO:0000256" key="3">
    <source>
        <dbReference type="ARBA" id="ARBA00022801"/>
    </source>
</evidence>
<dbReference type="InterPro" id="IPR000994">
    <property type="entry name" value="Pept_M24"/>
</dbReference>
<dbReference type="FunFam" id="3.40.350.10:FF:000003">
    <property type="entry name" value="Xaa-pro aminopeptidase P"/>
    <property type="match status" value="1"/>
</dbReference>
<feature type="domain" description="Creatinase N-terminal" evidence="5">
    <location>
        <begin position="19"/>
        <end position="133"/>
    </location>
</feature>
<proteinExistence type="inferred from homology"/>
<dbReference type="InterPro" id="IPR033740">
    <property type="entry name" value="Pept_M24B"/>
</dbReference>
<organism evidence="7 8">
    <name type="scientific">Bacteroides fragilis</name>
    <dbReference type="NCBI Taxonomy" id="817"/>
    <lineage>
        <taxon>Bacteria</taxon>
        <taxon>Pseudomonadati</taxon>
        <taxon>Bacteroidota</taxon>
        <taxon>Bacteroidia</taxon>
        <taxon>Bacteroidales</taxon>
        <taxon>Bacteroidaceae</taxon>
        <taxon>Bacteroides</taxon>
    </lineage>
</organism>
<evidence type="ECO:0000259" key="5">
    <source>
        <dbReference type="Pfam" id="PF01321"/>
    </source>
</evidence>
<dbReference type="GO" id="GO:0070006">
    <property type="term" value="F:metalloaminopeptidase activity"/>
    <property type="evidence" value="ECO:0007669"/>
    <property type="project" value="InterPro"/>
</dbReference>
<dbReference type="InterPro" id="IPR029149">
    <property type="entry name" value="Creatin/AminoP/Spt16_N"/>
</dbReference>
<keyword evidence="7" id="KW-0031">Aminopeptidase</keyword>
<dbReference type="SUPFAM" id="SSF55920">
    <property type="entry name" value="Creatinase/aminopeptidase"/>
    <property type="match status" value="1"/>
</dbReference>
<dbReference type="InterPro" id="IPR036005">
    <property type="entry name" value="Creatinase/aminopeptidase-like"/>
</dbReference>
<comment type="caution">
    <text evidence="7">The sequence shown here is derived from an EMBL/GenBank/DDBJ whole genome shotgun (WGS) entry which is preliminary data.</text>
</comment>
<reference evidence="7 8" key="1">
    <citation type="journal article" date="2019" name="Nat. Med.">
        <title>A library of human gut bacterial isolates paired with longitudinal multiomics data enables mechanistic microbiome research.</title>
        <authorList>
            <person name="Poyet M."/>
            <person name="Groussin M."/>
            <person name="Gibbons S.M."/>
            <person name="Avila-Pacheco J."/>
            <person name="Jiang X."/>
            <person name="Kearney S.M."/>
            <person name="Perrotta A.R."/>
            <person name="Berdy B."/>
            <person name="Zhao S."/>
            <person name="Lieberman T.D."/>
            <person name="Swanson P.K."/>
            <person name="Smith M."/>
            <person name="Roesemann S."/>
            <person name="Alexander J.E."/>
            <person name="Rich S.A."/>
            <person name="Livny J."/>
            <person name="Vlamakis H."/>
            <person name="Clish C."/>
            <person name="Bullock K."/>
            <person name="Deik A."/>
            <person name="Scott J."/>
            <person name="Pierce K.A."/>
            <person name="Xavier R.J."/>
            <person name="Alm E.J."/>
        </authorList>
    </citation>
    <scope>NUCLEOTIDE SEQUENCE [LARGE SCALE GENOMIC DNA]</scope>
    <source>
        <strain evidence="7 8">BIOML-A1</strain>
    </source>
</reference>
<keyword evidence="7" id="KW-0645">Protease</keyword>
<keyword evidence="2" id="KW-0479">Metal-binding</keyword>
<dbReference type="GO" id="GO:0005737">
    <property type="term" value="C:cytoplasm"/>
    <property type="evidence" value="ECO:0007669"/>
    <property type="project" value="UniProtKB-ARBA"/>
</dbReference>
<sequence>MKQSISERIHALRMWFKPNIQAFIIPSTDPHLSEYVAPHWKSREWISGFTGSAGTVVITEKKAGLWTDSRYFLQAAEQLQGSGIDLYKEMLPETPSITKFLSDELQPGKSVGIDGKMFSVEQVESMQAELSAKNIQIVFCPDPMDELWENRPPMPESPAFVYDIKYAGKSCSEKIAAIRTELKKKSAESVMLSALDEIAWTLNLRGNDVHCNPVVVSYLLITEKKAVLFIAPEKVTEEVRNYLEEQQIEIQNYSDTEIYLSDLNSSSILMNPAKTNYSVFSSVNPQCRIIRGEAPVALLKAIRNEQEIKGIHAAMQRDGVALVKFLRWLESAVPSGTETELSIDRKLHAFRATQDLYVGESFDTIAGYKEHGAIVHYSATEESNTTLHPKGFLLLDSGAQYLDGTTDITRTIALGELTTEEKTDYTLVLKGHIALAMAVFPSGTRGAQLDVLARMPLWSHKMNFLHGTGHGVGHFLSVHEGPQSIRMNENPIVLQPGMVTSNEPGVYKGGSHGIRTENLTLVCSAGEGLFGEYLKFETITLCPICKKGIIKELLTADEVDWLNNYHQQVYEKLSPKLNEEEKAWLKEATAAI</sequence>
<gene>
    <name evidence="7" type="ORF">F2Z25_19580</name>
</gene>
<evidence type="ECO:0000313" key="8">
    <source>
        <dbReference type="Proteomes" id="UP000429838"/>
    </source>
</evidence>
<dbReference type="Gene3D" id="3.40.350.10">
    <property type="entry name" value="Creatinase/prolidase N-terminal domain"/>
    <property type="match status" value="2"/>
</dbReference>
<evidence type="ECO:0000313" key="7">
    <source>
        <dbReference type="EMBL" id="KAA5205218.1"/>
    </source>
</evidence>
<evidence type="ECO:0000256" key="2">
    <source>
        <dbReference type="ARBA" id="ARBA00022723"/>
    </source>
</evidence>
<dbReference type="InterPro" id="IPR032416">
    <property type="entry name" value="Peptidase_M24_C"/>
</dbReference>
<dbReference type="PANTHER" id="PTHR43763">
    <property type="entry name" value="XAA-PRO AMINOPEPTIDASE 1"/>
    <property type="match status" value="1"/>
</dbReference>